<gene>
    <name evidence="1" type="ORF">A3A44_01245</name>
</gene>
<accession>A0A1G2LFA0</accession>
<name>A0A1G2LFA0_9BACT</name>
<proteinExistence type="predicted"/>
<protein>
    <submittedName>
        <fullName evidence="1">Uncharacterized protein</fullName>
    </submittedName>
</protein>
<dbReference type="AlphaFoldDB" id="A0A1G2LFA0"/>
<evidence type="ECO:0000313" key="2">
    <source>
        <dbReference type="Proteomes" id="UP000178977"/>
    </source>
</evidence>
<comment type="caution">
    <text evidence="1">The sequence shown here is derived from an EMBL/GenBank/DDBJ whole genome shotgun (WGS) entry which is preliminary data.</text>
</comment>
<organism evidence="1 2">
    <name type="scientific">Candidatus Sungbacteria bacterium RIFCSPLOWO2_01_FULL_60_25</name>
    <dbReference type="NCBI Taxonomy" id="1802281"/>
    <lineage>
        <taxon>Bacteria</taxon>
        <taxon>Candidatus Sungiibacteriota</taxon>
    </lineage>
</organism>
<reference evidence="1 2" key="1">
    <citation type="journal article" date="2016" name="Nat. Commun.">
        <title>Thousands of microbial genomes shed light on interconnected biogeochemical processes in an aquifer system.</title>
        <authorList>
            <person name="Anantharaman K."/>
            <person name="Brown C.T."/>
            <person name="Hug L.A."/>
            <person name="Sharon I."/>
            <person name="Castelle C.J."/>
            <person name="Probst A.J."/>
            <person name="Thomas B.C."/>
            <person name="Singh A."/>
            <person name="Wilkins M.J."/>
            <person name="Karaoz U."/>
            <person name="Brodie E.L."/>
            <person name="Williams K.H."/>
            <person name="Hubbard S.S."/>
            <person name="Banfield J.F."/>
        </authorList>
    </citation>
    <scope>NUCLEOTIDE SEQUENCE [LARGE SCALE GENOMIC DNA]</scope>
</reference>
<dbReference type="EMBL" id="MHQT01000001">
    <property type="protein sequence ID" value="OHA10204.1"/>
    <property type="molecule type" value="Genomic_DNA"/>
</dbReference>
<dbReference type="Proteomes" id="UP000178977">
    <property type="component" value="Unassembled WGS sequence"/>
</dbReference>
<sequence>MEVGGRRFATVNPEERFTQSIPNVELFRELAAAIRQGSKILMLVADDLETKSPIYAAYAQDLALLQRYHTEFQDCVRSAVRCSISGVAPGNAHVWEEAWQLLAQQVPPAETVQPLRLPHVMAAKSIPELVADLQSEMHQGIERTLKPLADWLQLMAETELIGLVEWAGVDACCYSYFRHEFTSTVQRSKRREEITVDDSQPLGSKTTYRILRDRTIMTKQVAERHVHHVVDARVHKIADFPHPVPSHVAMFLDSVPASLESHLSIVEGTITMEERHRRLIAEGTRTETEVLSVYKASPGVLFGPFNLIGWSSDDLASGGVYSSKQKAAKRKVGSASERLRRVTGHLFTA</sequence>
<evidence type="ECO:0000313" key="1">
    <source>
        <dbReference type="EMBL" id="OHA10204.1"/>
    </source>
</evidence>